<dbReference type="EMBL" id="JAAXKY010000052">
    <property type="protein sequence ID" value="NMH78798.1"/>
    <property type="molecule type" value="Genomic_DNA"/>
</dbReference>
<sequence>MAALTTGLVAAPAAADVSPVPAQDVPAQSYVALGDSYASGPLIPVQTGQPAGCLRSTNNYPAIVGRTLGVPGFQDVSCSGATTENLAGPQAVSGGENPPQLDALSEDTELVTLTIGGNDIGFSSIISECAVRSPQQPAGAACRDFFTAGGNDQLAERIDATAPKVAAALEQIGERAPDARVLVVGYPALLPDEGPGCFPLVPFSPGDVAYFRETEKRLNAMLADEADSAGADFVDTYTPSIGHDMCQLPGVKWIEGLVPTAPAAPVHPNALGTAGMAAAVVEAVSEESVPVLAP</sequence>
<organism evidence="2 3">
    <name type="scientific">Pseudonocardia xinjiangensis</name>
    <dbReference type="NCBI Taxonomy" id="75289"/>
    <lineage>
        <taxon>Bacteria</taxon>
        <taxon>Bacillati</taxon>
        <taxon>Actinomycetota</taxon>
        <taxon>Actinomycetes</taxon>
        <taxon>Pseudonocardiales</taxon>
        <taxon>Pseudonocardiaceae</taxon>
        <taxon>Pseudonocardia</taxon>
    </lineage>
</organism>
<protein>
    <submittedName>
        <fullName evidence="2">SGNH/GDSL hydrolase family protein</fullName>
    </submittedName>
</protein>
<dbReference type="Proteomes" id="UP001296706">
    <property type="component" value="Unassembled WGS sequence"/>
</dbReference>
<dbReference type="InterPro" id="IPR037460">
    <property type="entry name" value="SEST-like"/>
</dbReference>
<dbReference type="PANTHER" id="PTHR37981">
    <property type="entry name" value="LIPASE 2"/>
    <property type="match status" value="1"/>
</dbReference>
<feature type="domain" description="SGNH hydrolase-type esterase" evidence="1">
    <location>
        <begin position="32"/>
        <end position="272"/>
    </location>
</feature>
<comment type="caution">
    <text evidence="2">The sequence shown here is derived from an EMBL/GenBank/DDBJ whole genome shotgun (WGS) entry which is preliminary data.</text>
</comment>
<evidence type="ECO:0000259" key="1">
    <source>
        <dbReference type="Pfam" id="PF13472"/>
    </source>
</evidence>
<dbReference type="Gene3D" id="3.40.50.1110">
    <property type="entry name" value="SGNH hydrolase"/>
    <property type="match status" value="1"/>
</dbReference>
<dbReference type="Pfam" id="PF13472">
    <property type="entry name" value="Lipase_GDSL_2"/>
    <property type="match status" value="1"/>
</dbReference>
<keyword evidence="2" id="KW-0378">Hydrolase</keyword>
<dbReference type="PANTHER" id="PTHR37981:SF1">
    <property type="entry name" value="SGNH HYDROLASE-TYPE ESTERASE DOMAIN-CONTAINING PROTEIN"/>
    <property type="match status" value="1"/>
</dbReference>
<evidence type="ECO:0000313" key="2">
    <source>
        <dbReference type="EMBL" id="NMH78798.1"/>
    </source>
</evidence>
<proteinExistence type="predicted"/>
<name>A0ABX1REG6_9PSEU</name>
<keyword evidence="3" id="KW-1185">Reference proteome</keyword>
<gene>
    <name evidence="2" type="ORF">HF577_17115</name>
</gene>
<dbReference type="InterPro" id="IPR013830">
    <property type="entry name" value="SGNH_hydro"/>
</dbReference>
<accession>A0ABX1REG6</accession>
<dbReference type="SUPFAM" id="SSF52266">
    <property type="entry name" value="SGNH hydrolase"/>
    <property type="match status" value="1"/>
</dbReference>
<dbReference type="GO" id="GO:0016787">
    <property type="term" value="F:hydrolase activity"/>
    <property type="evidence" value="ECO:0007669"/>
    <property type="project" value="UniProtKB-KW"/>
</dbReference>
<dbReference type="CDD" id="cd01823">
    <property type="entry name" value="SEST_like"/>
    <property type="match status" value="1"/>
</dbReference>
<evidence type="ECO:0000313" key="3">
    <source>
        <dbReference type="Proteomes" id="UP001296706"/>
    </source>
</evidence>
<reference evidence="2 3" key="1">
    <citation type="submission" date="2020-04" db="EMBL/GenBank/DDBJ databases">
        <authorList>
            <person name="Klaysubun C."/>
            <person name="Duangmal K."/>
            <person name="Lipun K."/>
        </authorList>
    </citation>
    <scope>NUCLEOTIDE SEQUENCE [LARGE SCALE GENOMIC DNA]</scope>
    <source>
        <strain evidence="2 3">JCM 11839</strain>
    </source>
</reference>
<dbReference type="InterPro" id="IPR036514">
    <property type="entry name" value="SGNH_hydro_sf"/>
</dbReference>